<comment type="caution">
    <text evidence="1">The sequence shown here is derived from an EMBL/GenBank/DDBJ whole genome shotgun (WGS) entry which is preliminary data.</text>
</comment>
<evidence type="ECO:0000313" key="2">
    <source>
        <dbReference type="Proteomes" id="UP001055072"/>
    </source>
</evidence>
<dbReference type="Proteomes" id="UP001055072">
    <property type="component" value="Unassembled WGS sequence"/>
</dbReference>
<keyword evidence="2" id="KW-1185">Reference proteome</keyword>
<evidence type="ECO:0000313" key="1">
    <source>
        <dbReference type="EMBL" id="KAI0092923.1"/>
    </source>
</evidence>
<dbReference type="EMBL" id="MU274902">
    <property type="protein sequence ID" value="KAI0092923.1"/>
    <property type="molecule type" value="Genomic_DNA"/>
</dbReference>
<gene>
    <name evidence="1" type="ORF">BDY19DRAFT_882830</name>
</gene>
<proteinExistence type="predicted"/>
<organism evidence="1 2">
    <name type="scientific">Irpex rosettiformis</name>
    <dbReference type="NCBI Taxonomy" id="378272"/>
    <lineage>
        <taxon>Eukaryota</taxon>
        <taxon>Fungi</taxon>
        <taxon>Dikarya</taxon>
        <taxon>Basidiomycota</taxon>
        <taxon>Agaricomycotina</taxon>
        <taxon>Agaricomycetes</taxon>
        <taxon>Polyporales</taxon>
        <taxon>Irpicaceae</taxon>
        <taxon>Irpex</taxon>
    </lineage>
</organism>
<protein>
    <submittedName>
        <fullName evidence="1">Phospholipase B</fullName>
    </submittedName>
</protein>
<accession>A0ACB8UF14</accession>
<name>A0ACB8UF14_9APHY</name>
<sequence length="665" mass="71870">MRSPLALPACLLSLVLATLAQNEGSPIDYAPLVNQSCPDTNTAPLIRQFTPETQSLHPDESSFINARLKDVIPQAWADWIGDGSKIGYNQSVVDFFKNNSAKIGISISGGGYRAAQYGAGVLSGLDARNDSAKQAGTGGLLQVSSYIAGLSGGSWVTGSLFFNDFPTIEDLVFGNDHLSGWILDLDLAAPDGLNLLNDANQYFFGSILWSVIAKANKWIDTSLTDPWARMISYHFLNETTRSNFFTNETAHGAGQLWSNIPLIPSYAQHQTPFPLIMADSRPAGSNLTTQLAPESVVYEITPLEFGSWDPNLSAMMNLSYAGTHLSNGTADNDTACVRAFDQAGFIMGSSASLFNQILDFANNKISSFGKDGQGLLYSLQRLLRSTRTRADDVANWPNPFHNIKNDTFQDSASKWLEFIDGSSNAENVPLGPMFVKARGLDMVVAVDGSADDLQSWPNGSSIVFTAARLTNVLNASHLPFPPIPNTTDQFISTGVRRRPTLFGCNPAQNPPEYPLVLYLPNSPPVKGDDPVTNTGTFQIDYTQKHSRLFIDQTHTNTIAGFLEKAAAADPQWGVCLQCAAVDRARYKSSPPIIRSETCAECFTRYCFDPAHPPDGSLVVGRKVNFVDPDPEGLGKVVGFLQKNVVGLSLGVVGVIVAVAGVIGWL</sequence>
<reference evidence="1" key="1">
    <citation type="journal article" date="2021" name="Environ. Microbiol.">
        <title>Gene family expansions and transcriptome signatures uncover fungal adaptations to wood decay.</title>
        <authorList>
            <person name="Hage H."/>
            <person name="Miyauchi S."/>
            <person name="Viragh M."/>
            <person name="Drula E."/>
            <person name="Min B."/>
            <person name="Chaduli D."/>
            <person name="Navarro D."/>
            <person name="Favel A."/>
            <person name="Norest M."/>
            <person name="Lesage-Meessen L."/>
            <person name="Balint B."/>
            <person name="Merenyi Z."/>
            <person name="de Eugenio L."/>
            <person name="Morin E."/>
            <person name="Martinez A.T."/>
            <person name="Baldrian P."/>
            <person name="Stursova M."/>
            <person name="Martinez M.J."/>
            <person name="Novotny C."/>
            <person name="Magnuson J.K."/>
            <person name="Spatafora J.W."/>
            <person name="Maurice S."/>
            <person name="Pangilinan J."/>
            <person name="Andreopoulos W."/>
            <person name="LaButti K."/>
            <person name="Hundley H."/>
            <person name="Na H."/>
            <person name="Kuo A."/>
            <person name="Barry K."/>
            <person name="Lipzen A."/>
            <person name="Henrissat B."/>
            <person name="Riley R."/>
            <person name="Ahrendt S."/>
            <person name="Nagy L.G."/>
            <person name="Grigoriev I.V."/>
            <person name="Martin F."/>
            <person name="Rosso M.N."/>
        </authorList>
    </citation>
    <scope>NUCLEOTIDE SEQUENCE</scope>
    <source>
        <strain evidence="1">CBS 384.51</strain>
    </source>
</reference>